<evidence type="ECO:0000256" key="2">
    <source>
        <dbReference type="ARBA" id="ARBA00022679"/>
    </source>
</evidence>
<dbReference type="Gene3D" id="3.30.70.270">
    <property type="match status" value="1"/>
</dbReference>
<feature type="domain" description="RNA-directed RNA polymerase C-terminal" evidence="6">
    <location>
        <begin position="216"/>
        <end position="501"/>
    </location>
</feature>
<dbReference type="KEGG" id="vg:37629377"/>
<keyword evidence="8" id="KW-1185">Reference proteome</keyword>
<dbReference type="InterPro" id="IPR043502">
    <property type="entry name" value="DNA/RNA_pol_sf"/>
</dbReference>
<dbReference type="EMBL" id="KF963186">
    <property type="protein sequence ID" value="AHL25162.1"/>
    <property type="molecule type" value="Genomic_RNA"/>
</dbReference>
<dbReference type="Proteomes" id="UP000243032">
    <property type="component" value="Genome"/>
</dbReference>
<dbReference type="GO" id="GO:0003723">
    <property type="term" value="F:RNA binding"/>
    <property type="evidence" value="ECO:0007669"/>
    <property type="project" value="InterPro"/>
</dbReference>
<dbReference type="InterPro" id="IPR043128">
    <property type="entry name" value="Rev_trsase/Diguanyl_cyclase"/>
</dbReference>
<dbReference type="GO" id="GO:0000166">
    <property type="term" value="F:nucleotide binding"/>
    <property type="evidence" value="ECO:0007669"/>
    <property type="project" value="UniProtKB-KW"/>
</dbReference>
<protein>
    <submittedName>
        <fullName evidence="7">RNA-dependent RNA polymerase</fullName>
    </submittedName>
</protein>
<organism evidence="7 8">
    <name type="scientific">Heterobasidion partitivirus 15</name>
    <dbReference type="NCBI Taxonomy" id="1469908"/>
    <lineage>
        <taxon>Viruses</taxon>
        <taxon>Riboviria</taxon>
        <taxon>Orthornavirae</taxon>
        <taxon>Pisuviricota</taxon>
        <taxon>Duplopiviricetes</taxon>
        <taxon>Durnavirales</taxon>
        <taxon>Partitiviridae</taxon>
        <taxon>Alphapartitivirus</taxon>
        <taxon>Alphapartitivirus quindecimheterobasidion</taxon>
    </lineage>
</organism>
<proteinExistence type="predicted"/>
<keyword evidence="4" id="KW-0547">Nucleotide-binding</keyword>
<keyword evidence="1 7" id="KW-0696">RNA-directed RNA polymerase</keyword>
<dbReference type="RefSeq" id="YP_009508056.1">
    <property type="nucleotide sequence ID" value="NC_038834.1"/>
</dbReference>
<keyword evidence="2" id="KW-0808">Transferase</keyword>
<keyword evidence="5" id="KW-0693">Viral RNA replication</keyword>
<reference evidence="7 8" key="1">
    <citation type="journal article" date="2015" name="Virus Res.">
        <title>Heterobasidion wood decay fungi host diverse and globally distributed viruses related to Helicobasidium mompa partitivirus V70.</title>
        <authorList>
            <person name="Kashif M."/>
            <person name="Hyder R."/>
            <person name="De Vega Perez D."/>
            <person name="Hantula J."/>
            <person name="Vainio E.J."/>
        </authorList>
    </citation>
    <scope>NUCLEOTIDE SEQUENCE [LARGE SCALE GENOMIC DNA]</scope>
    <source>
        <strain evidence="7 8">HetPV15-pa1</strain>
    </source>
</reference>
<dbReference type="OrthoDB" id="5550at10239"/>
<dbReference type="GO" id="GO:0006351">
    <property type="term" value="P:DNA-templated transcription"/>
    <property type="evidence" value="ECO:0007669"/>
    <property type="project" value="InterPro"/>
</dbReference>
<evidence type="ECO:0000256" key="5">
    <source>
        <dbReference type="ARBA" id="ARBA00022953"/>
    </source>
</evidence>
<evidence type="ECO:0000313" key="8">
    <source>
        <dbReference type="Proteomes" id="UP000243032"/>
    </source>
</evidence>
<keyword evidence="3" id="KW-0548">Nucleotidyltransferase</keyword>
<dbReference type="GO" id="GO:0003968">
    <property type="term" value="F:RNA-directed RNA polymerase activity"/>
    <property type="evidence" value="ECO:0007669"/>
    <property type="project" value="UniProtKB-KW"/>
</dbReference>
<dbReference type="InterPro" id="IPR001205">
    <property type="entry name" value="RNA-dir_pol_C"/>
</dbReference>
<dbReference type="SUPFAM" id="SSF56672">
    <property type="entry name" value="DNA/RNA polymerases"/>
    <property type="match status" value="1"/>
</dbReference>
<dbReference type="Pfam" id="PF00680">
    <property type="entry name" value="RdRP_1"/>
    <property type="match status" value="1"/>
</dbReference>
<accession>W8PR84</accession>
<evidence type="ECO:0000259" key="6">
    <source>
        <dbReference type="Pfam" id="PF00680"/>
    </source>
</evidence>
<evidence type="ECO:0000256" key="1">
    <source>
        <dbReference type="ARBA" id="ARBA00022484"/>
    </source>
</evidence>
<evidence type="ECO:0000313" key="7">
    <source>
        <dbReference type="EMBL" id="AHL25162.1"/>
    </source>
</evidence>
<sequence length="581" mass="68415">MFSLLTWLSTKFNALFDSVYSTRFEHNFRFLYKAAPLTTPHRDETKYAEYQAYVKSTLDHVLLGPDAHHIVNGYHHPIATLDAVINTFKKGDLPDHKIPKDLHYYSALLETTKRFAPPQKLRPVHFADLRFYKWNWHPNVEEPFRSEAELQQAVEAAYHAGLLPDGRMSFGNLKNVVFIRVREWLHQIKRAQITNPNTLYPLINIHVKPALTTPDETKIRVVYGVSKLHVLPEAMFFWPLFRHYLDNRKESPLLWGFETILGGMAVLHNMMTIPRLYFQTFVMVDWSGFDLRSLFEPIRTDVFPAWRTYFDFNNGYIPTRFYRTSKADPEHLKRLWEWTREACLRMPHRMMDGSVYERLFRCIPSGLFTTQFLDSFYNMLMILTILSAMGIDISTVVIRVQGDDSLIMLQFFLPANQHEEFKARFQALATYYFDHIARPEKTDISNSPEGVNVLGYTNENGYPIRDWRKLLAQLYHPRSQRPTLELLKARVCGIQYASMYRYPQVTEVCQTLWNRLEADGIKALNLAAQRDVVLHSHADFFIPTDHFPTLNEVTKWLRVPYQRTAEDREEYFPLSHFLSYF</sequence>
<evidence type="ECO:0000256" key="4">
    <source>
        <dbReference type="ARBA" id="ARBA00022741"/>
    </source>
</evidence>
<evidence type="ECO:0000256" key="3">
    <source>
        <dbReference type="ARBA" id="ARBA00022695"/>
    </source>
</evidence>
<name>W8PR84_9VIRU</name>
<dbReference type="GeneID" id="37629377"/>